<accession>T1ASW4</accession>
<comment type="caution">
    <text evidence="1">The sequence shown here is derived from an EMBL/GenBank/DDBJ whole genome shotgun (WGS) entry which is preliminary data.</text>
</comment>
<dbReference type="EMBL" id="AUZZ01002591">
    <property type="protein sequence ID" value="EQD59623.1"/>
    <property type="molecule type" value="Genomic_DNA"/>
</dbReference>
<reference evidence="1" key="1">
    <citation type="submission" date="2013-08" db="EMBL/GenBank/DDBJ databases">
        <authorList>
            <person name="Mendez C."/>
            <person name="Richter M."/>
            <person name="Ferrer M."/>
            <person name="Sanchez J."/>
        </authorList>
    </citation>
    <scope>NUCLEOTIDE SEQUENCE</scope>
</reference>
<organism evidence="1">
    <name type="scientific">mine drainage metagenome</name>
    <dbReference type="NCBI Taxonomy" id="410659"/>
    <lineage>
        <taxon>unclassified sequences</taxon>
        <taxon>metagenomes</taxon>
        <taxon>ecological metagenomes</taxon>
    </lineage>
</organism>
<dbReference type="Pfam" id="PF14367">
    <property type="entry name" value="DUF4411"/>
    <property type="match status" value="1"/>
</dbReference>
<proteinExistence type="predicted"/>
<dbReference type="AlphaFoldDB" id="T1ASW4"/>
<gene>
    <name evidence="1" type="ORF">B2A_03887</name>
</gene>
<dbReference type="InterPro" id="IPR029060">
    <property type="entry name" value="PIN-like_dom_sf"/>
</dbReference>
<dbReference type="InterPro" id="IPR016541">
    <property type="entry name" value="UCP008505"/>
</dbReference>
<name>T1ASW4_9ZZZZ</name>
<dbReference type="SUPFAM" id="SSF88723">
    <property type="entry name" value="PIN domain-like"/>
    <property type="match status" value="1"/>
</dbReference>
<sequence length="162" mass="18058">MAYLLDTNVFIEAKNRHYGFDFCPAFWDWIDHAHQAGTVFSIDKVAIELDAVDDDLAAWANERPDAFFLEADAALVPSLRATATWANGAGYEPAAVATFLQDADYYLVAHAHAQHHVVVTHEVVAHSTKKIKIPNACLGVDVRYVTPFEMLRTERTRCVIVA</sequence>
<evidence type="ECO:0000313" key="1">
    <source>
        <dbReference type="EMBL" id="EQD59623.1"/>
    </source>
</evidence>
<protein>
    <submittedName>
        <fullName evidence="1">Uncharacterized protein</fullName>
    </submittedName>
</protein>
<reference evidence="1" key="2">
    <citation type="journal article" date="2014" name="ISME J.">
        <title>Microbial stratification in low pH oxic and suboxic macroscopic growths along an acid mine drainage.</title>
        <authorList>
            <person name="Mendez-Garcia C."/>
            <person name="Mesa V."/>
            <person name="Sprenger R.R."/>
            <person name="Richter M."/>
            <person name="Diez M.S."/>
            <person name="Solano J."/>
            <person name="Bargiela R."/>
            <person name="Golyshina O.V."/>
            <person name="Manteca A."/>
            <person name="Ramos J.L."/>
            <person name="Gallego J.R."/>
            <person name="Llorente I."/>
            <person name="Martins Dos Santos V.A."/>
            <person name="Jensen O.N."/>
            <person name="Pelaez A.I."/>
            <person name="Sanchez J."/>
            <person name="Ferrer M."/>
        </authorList>
    </citation>
    <scope>NUCLEOTIDE SEQUENCE</scope>
</reference>